<reference evidence="2" key="2">
    <citation type="submission" date="2020-09" db="EMBL/GenBank/DDBJ databases">
        <authorList>
            <person name="Sun Q."/>
            <person name="Ohkuma M."/>
        </authorList>
    </citation>
    <scope>NUCLEOTIDE SEQUENCE</scope>
    <source>
        <strain evidence="2">JCM 4815</strain>
    </source>
</reference>
<dbReference type="AlphaFoldDB" id="A0A918UG37"/>
<evidence type="ECO:0008006" key="4">
    <source>
        <dbReference type="Google" id="ProtNLM"/>
    </source>
</evidence>
<dbReference type="EMBL" id="BMVW01000003">
    <property type="protein sequence ID" value="GGZ03632.1"/>
    <property type="molecule type" value="Genomic_DNA"/>
</dbReference>
<evidence type="ECO:0000256" key="1">
    <source>
        <dbReference type="SAM" id="Phobius"/>
    </source>
</evidence>
<name>A0A918UG37_9ACTN</name>
<evidence type="ECO:0000313" key="3">
    <source>
        <dbReference type="Proteomes" id="UP000622166"/>
    </source>
</evidence>
<evidence type="ECO:0000313" key="2">
    <source>
        <dbReference type="EMBL" id="GGZ03632.1"/>
    </source>
</evidence>
<reference evidence="2" key="1">
    <citation type="journal article" date="2014" name="Int. J. Syst. Evol. Microbiol.">
        <title>Complete genome sequence of Corynebacterium casei LMG S-19264T (=DSM 44701T), isolated from a smear-ripened cheese.</title>
        <authorList>
            <consortium name="US DOE Joint Genome Institute (JGI-PGF)"/>
            <person name="Walter F."/>
            <person name="Albersmeier A."/>
            <person name="Kalinowski J."/>
            <person name="Ruckert C."/>
        </authorList>
    </citation>
    <scope>NUCLEOTIDE SEQUENCE</scope>
    <source>
        <strain evidence="2">JCM 4815</strain>
    </source>
</reference>
<keyword evidence="1" id="KW-0472">Membrane</keyword>
<dbReference type="Pfam" id="PF09579">
    <property type="entry name" value="Spore_YtfJ"/>
    <property type="match status" value="1"/>
</dbReference>
<proteinExistence type="predicted"/>
<dbReference type="Proteomes" id="UP000622166">
    <property type="component" value="Unassembled WGS sequence"/>
</dbReference>
<dbReference type="RefSeq" id="WP_189857951.1">
    <property type="nucleotide sequence ID" value="NZ_BMVW01000003.1"/>
</dbReference>
<protein>
    <recommendedName>
        <fullName evidence="4">Sporulation protein</fullName>
    </recommendedName>
</protein>
<organism evidence="2 3">
    <name type="scientific">Streptomyces poonensis</name>
    <dbReference type="NCBI Taxonomy" id="68255"/>
    <lineage>
        <taxon>Bacteria</taxon>
        <taxon>Bacillati</taxon>
        <taxon>Actinomycetota</taxon>
        <taxon>Actinomycetes</taxon>
        <taxon>Kitasatosporales</taxon>
        <taxon>Streptomycetaceae</taxon>
        <taxon>Streptomyces</taxon>
    </lineage>
</organism>
<keyword evidence="3" id="KW-1185">Reference proteome</keyword>
<dbReference type="InterPro" id="IPR014229">
    <property type="entry name" value="Spore_YtfJ"/>
</dbReference>
<comment type="caution">
    <text evidence="2">The sequence shown here is derived from an EMBL/GenBank/DDBJ whole genome shotgun (WGS) entry which is preliminary data.</text>
</comment>
<sequence>MTASENAPLEARAADQVSAVLLQQLADKLGGRAQGTVVFGEPIVSQDVTVIPVARIGFGFGGNAGQEAGKDGVAGGGFEARPLGFIELKKGKTTYKPIRDPWVNVLVPLAGGCLAGAALLCYLARRGSRARRG</sequence>
<feature type="transmembrane region" description="Helical" evidence="1">
    <location>
        <begin position="102"/>
        <end position="124"/>
    </location>
</feature>
<keyword evidence="1" id="KW-1133">Transmembrane helix</keyword>
<gene>
    <name evidence="2" type="ORF">GCM10010365_23140</name>
</gene>
<accession>A0A918UG37</accession>
<keyword evidence="1" id="KW-0812">Transmembrane</keyword>